<reference evidence="1 2" key="1">
    <citation type="submission" date="2016-10" db="EMBL/GenBank/DDBJ databases">
        <authorList>
            <person name="de Groot N.N."/>
        </authorList>
    </citation>
    <scope>NUCLEOTIDE SEQUENCE [LARGE SCALE GENOMIC DNA]</scope>
    <source>
        <strain evidence="1 2">CPCC 201354</strain>
    </source>
</reference>
<dbReference type="Proteomes" id="UP000198923">
    <property type="component" value="Unassembled WGS sequence"/>
</dbReference>
<dbReference type="STRING" id="504805.SAMN05421505_113134"/>
<dbReference type="GO" id="GO:0016740">
    <property type="term" value="F:transferase activity"/>
    <property type="evidence" value="ECO:0007669"/>
    <property type="project" value="UniProtKB-KW"/>
</dbReference>
<keyword evidence="1" id="KW-0808">Transferase</keyword>
<protein>
    <submittedName>
        <fullName evidence="1">Phosphotransferase enzyme family protein</fullName>
    </submittedName>
</protein>
<evidence type="ECO:0000313" key="2">
    <source>
        <dbReference type="Proteomes" id="UP000198923"/>
    </source>
</evidence>
<organism evidence="1 2">
    <name type="scientific">Sinosporangium album</name>
    <dbReference type="NCBI Taxonomy" id="504805"/>
    <lineage>
        <taxon>Bacteria</taxon>
        <taxon>Bacillati</taxon>
        <taxon>Actinomycetota</taxon>
        <taxon>Actinomycetes</taxon>
        <taxon>Streptosporangiales</taxon>
        <taxon>Streptosporangiaceae</taxon>
        <taxon>Sinosporangium</taxon>
    </lineage>
</organism>
<sequence>MDTIEVDALLARLLDDLGQGPAEREEVRVWARSGVERLHLADGTSVVFKYAEGPFAAEHHALAVAEDGGLPVPARLAISHPPELLGMLLIDLGPTEREATDAEGAALAVRVHAVTDTKDLPVLDEQGLAAMPEKIRTRLTRHDRGRSDLGLLTETAHALTKVADARAARAELAPFGLCHSEWHPTSIYVTENETYLLDFARAFRGPGLLDLASWHGTIDAPDPAKLSELITSYIAAGGPEEAAAGRGGLSPARWALGWHRVWVADWFTQQLTIGWAEGAEDAWISAISRHLTEAALLLRA</sequence>
<gene>
    <name evidence="1" type="ORF">SAMN05421505_113134</name>
</gene>
<dbReference type="SUPFAM" id="SSF56112">
    <property type="entry name" value="Protein kinase-like (PK-like)"/>
    <property type="match status" value="1"/>
</dbReference>
<dbReference type="RefSeq" id="WP_176955481.1">
    <property type="nucleotide sequence ID" value="NZ_FNCN01000013.1"/>
</dbReference>
<dbReference type="InterPro" id="IPR011009">
    <property type="entry name" value="Kinase-like_dom_sf"/>
</dbReference>
<dbReference type="AlphaFoldDB" id="A0A1G8B6A4"/>
<dbReference type="EMBL" id="FNCN01000013">
    <property type="protein sequence ID" value="SDH28160.1"/>
    <property type="molecule type" value="Genomic_DNA"/>
</dbReference>
<accession>A0A1G8B6A4</accession>
<proteinExistence type="predicted"/>
<keyword evidence="2" id="KW-1185">Reference proteome</keyword>
<name>A0A1G8B6A4_9ACTN</name>
<evidence type="ECO:0000313" key="1">
    <source>
        <dbReference type="EMBL" id="SDH28160.1"/>
    </source>
</evidence>